<reference evidence="3 4" key="1">
    <citation type="submission" date="2016-12" db="EMBL/GenBank/DDBJ databases">
        <title>Thioflexothrix psekupsii D3 genome sequencing and assembly.</title>
        <authorList>
            <person name="Fomenkov A."/>
            <person name="Vincze T."/>
            <person name="Grabovich M."/>
            <person name="Anton B.P."/>
            <person name="Dubinina G."/>
            <person name="Orlova M."/>
            <person name="Belousova E."/>
            <person name="Roberts R.J."/>
        </authorList>
    </citation>
    <scope>NUCLEOTIDE SEQUENCE [LARGE SCALE GENOMIC DNA]</scope>
    <source>
        <strain evidence="3">D3</strain>
    </source>
</reference>
<dbReference type="PANTHER" id="PTHR39639">
    <property type="entry name" value="CHROMOSOME 16, WHOLE GENOME SHOTGUN SEQUENCE"/>
    <property type="match status" value="1"/>
</dbReference>
<dbReference type="Proteomes" id="UP000194798">
    <property type="component" value="Unassembled WGS sequence"/>
</dbReference>
<keyword evidence="4" id="KW-1185">Reference proteome</keyword>
<feature type="domain" description="GmrSD restriction endonucleases N-terminal" evidence="2">
    <location>
        <begin position="49"/>
        <end position="197"/>
    </location>
</feature>
<feature type="region of interest" description="Disordered" evidence="1">
    <location>
        <begin position="1"/>
        <end position="28"/>
    </location>
</feature>
<organism evidence="3 4">
    <name type="scientific">Thioflexithrix psekupsensis</name>
    <dbReference type="NCBI Taxonomy" id="1570016"/>
    <lineage>
        <taxon>Bacteria</taxon>
        <taxon>Pseudomonadati</taxon>
        <taxon>Pseudomonadota</taxon>
        <taxon>Gammaproteobacteria</taxon>
        <taxon>Thiotrichales</taxon>
        <taxon>Thioflexithrix</taxon>
    </lineage>
</organism>
<proteinExistence type="predicted"/>
<feature type="compositionally biased region" description="Acidic residues" evidence="1">
    <location>
        <begin position="1"/>
        <end position="21"/>
    </location>
</feature>
<protein>
    <recommendedName>
        <fullName evidence="2">GmrSD restriction endonucleases N-terminal domain-containing protein</fullName>
    </recommendedName>
</protein>
<dbReference type="Pfam" id="PF03235">
    <property type="entry name" value="GmrSD_N"/>
    <property type="match status" value="1"/>
</dbReference>
<comment type="caution">
    <text evidence="3">The sequence shown here is derived from an EMBL/GenBank/DDBJ whole genome shotgun (WGS) entry which is preliminary data.</text>
</comment>
<dbReference type="PANTHER" id="PTHR39639:SF1">
    <property type="entry name" value="DUF262 DOMAIN-CONTAINING PROTEIN"/>
    <property type="match status" value="1"/>
</dbReference>
<evidence type="ECO:0000313" key="4">
    <source>
        <dbReference type="Proteomes" id="UP000194798"/>
    </source>
</evidence>
<evidence type="ECO:0000313" key="3">
    <source>
        <dbReference type="EMBL" id="OUD12555.1"/>
    </source>
</evidence>
<name>A0A251X5D0_9GAMM</name>
<sequence length="371" mass="42963">MIDNEDVEDTRDDTDDEEDFLSDSNEPAFDPRKINIATEQNSLATIVMMIKDGIIDLAPEFQRNPGIWTPIKKSLLIESVLLGIPIPAFYFDTSESGHESENSYEEKWLVVDGLQRLSAFKEFIIDQTLELTGLVLLTDLKGLKYHQLEKFLQLKLNRYQVTTFLIRPNTPKEIRYDLFRRINTGGLVLNAQEIRNTLNRGKPAQFLKKLAEDARFSALFPIKNDRMADRELILRYIAFYNKPYTEYEAPFAKFLDKAMEHISILKQSELENIENAFWQALQFIKDADLDINKKRPNKALFEVLCVLLGKLNTEALSKLKKNKENFIKAFNDIKSDKNSEFYKSTYEGTASKPSVLTRFSTIEALIEKYKK</sequence>
<dbReference type="AlphaFoldDB" id="A0A251X5D0"/>
<dbReference type="EMBL" id="MSLT01000023">
    <property type="protein sequence ID" value="OUD12555.1"/>
    <property type="molecule type" value="Genomic_DNA"/>
</dbReference>
<dbReference type="OrthoDB" id="8094406at2"/>
<dbReference type="RefSeq" id="WP_086489513.1">
    <property type="nucleotide sequence ID" value="NZ_MSLT01000023.1"/>
</dbReference>
<evidence type="ECO:0000256" key="1">
    <source>
        <dbReference type="SAM" id="MobiDB-lite"/>
    </source>
</evidence>
<evidence type="ECO:0000259" key="2">
    <source>
        <dbReference type="Pfam" id="PF03235"/>
    </source>
</evidence>
<accession>A0A251X5D0</accession>
<gene>
    <name evidence="3" type="ORF">TPSD3_15835</name>
</gene>
<dbReference type="InterPro" id="IPR004919">
    <property type="entry name" value="GmrSD_N"/>
</dbReference>